<keyword evidence="2" id="KW-1185">Reference proteome</keyword>
<dbReference type="OrthoDB" id="2990595at2"/>
<dbReference type="Proteomes" id="UP000219636">
    <property type="component" value="Unassembled WGS sequence"/>
</dbReference>
<reference evidence="2" key="1">
    <citation type="submission" date="2017-08" db="EMBL/GenBank/DDBJ databases">
        <authorList>
            <person name="Varghese N."/>
            <person name="Submissions S."/>
        </authorList>
    </citation>
    <scope>NUCLEOTIDE SEQUENCE [LARGE SCALE GENOMIC DNA]</scope>
    <source>
        <strain evidence="2">JC22</strain>
    </source>
</reference>
<dbReference type="Pfam" id="PF13797">
    <property type="entry name" value="Post_transc_reg"/>
    <property type="match status" value="1"/>
</dbReference>
<dbReference type="RefSeq" id="WP_097072728.1">
    <property type="nucleotide sequence ID" value="NZ_OBMQ01000003.1"/>
</dbReference>
<dbReference type="InterPro" id="IPR025716">
    <property type="entry name" value="Post-transcriptional_regulator"/>
</dbReference>
<evidence type="ECO:0000313" key="1">
    <source>
        <dbReference type="EMBL" id="SOC02448.1"/>
    </source>
</evidence>
<sequence length="105" mass="12711">MIQYEELYKKVLPVLESKLEEIKYYEYDSITKEDIWNFCIKKKWRKQIIEEIHLHEIVATIFTIKASDIVSHFQIQQFQAVDWFSEINNDELKDLLNPKASETEK</sequence>
<gene>
    <name evidence="1" type="ORF">SAMN05880501_10336</name>
</gene>
<protein>
    <submittedName>
        <fullName evidence="1">ComN-like post-transcriptional regulator</fullName>
    </submittedName>
</protein>
<evidence type="ECO:0000313" key="2">
    <source>
        <dbReference type="Proteomes" id="UP000219636"/>
    </source>
</evidence>
<dbReference type="EMBL" id="OBMQ01000003">
    <property type="protein sequence ID" value="SOC02448.1"/>
    <property type="molecule type" value="Genomic_DNA"/>
</dbReference>
<dbReference type="AlphaFoldDB" id="A0A285S5K1"/>
<organism evidence="1 2">
    <name type="scientific">Ureibacillus xyleni</name>
    <dbReference type="NCBI Taxonomy" id="614648"/>
    <lineage>
        <taxon>Bacteria</taxon>
        <taxon>Bacillati</taxon>
        <taxon>Bacillota</taxon>
        <taxon>Bacilli</taxon>
        <taxon>Bacillales</taxon>
        <taxon>Caryophanaceae</taxon>
        <taxon>Ureibacillus</taxon>
    </lineage>
</organism>
<accession>A0A285S5K1</accession>
<name>A0A285S5K1_9BACL</name>
<proteinExistence type="predicted"/>